<evidence type="ECO:0000256" key="9">
    <source>
        <dbReference type="ARBA" id="ARBA00023306"/>
    </source>
</evidence>
<dbReference type="RefSeq" id="WP_281816643.1">
    <property type="nucleotide sequence ID" value="NZ_BRLB01000009.1"/>
</dbReference>
<dbReference type="Gene3D" id="3.30.70.3040">
    <property type="match status" value="1"/>
</dbReference>
<dbReference type="InterPro" id="IPR040690">
    <property type="entry name" value="FtsX_ECD"/>
</dbReference>
<accession>A0A9W5YD33</accession>
<keyword evidence="6 11" id="KW-0812">Transmembrane</keyword>
<dbReference type="GO" id="GO:0005886">
    <property type="term" value="C:plasma membrane"/>
    <property type="evidence" value="ECO:0007669"/>
    <property type="project" value="UniProtKB-SubCell"/>
</dbReference>
<feature type="domain" description="FtsX extracellular" evidence="13">
    <location>
        <begin position="61"/>
        <end position="155"/>
    </location>
</feature>
<proteinExistence type="inferred from homology"/>
<gene>
    <name evidence="14" type="primary">ftsX</name>
    <name evidence="14" type="ORF">SH1V18_29360</name>
</gene>
<keyword evidence="8 10" id="KW-0472">Membrane</keyword>
<dbReference type="PIRSF" id="PIRSF003097">
    <property type="entry name" value="FtsX"/>
    <property type="match status" value="1"/>
</dbReference>
<dbReference type="Proteomes" id="UP001144256">
    <property type="component" value="Unassembled WGS sequence"/>
</dbReference>
<evidence type="ECO:0000256" key="3">
    <source>
        <dbReference type="ARBA" id="ARBA00021907"/>
    </source>
</evidence>
<evidence type="ECO:0000256" key="8">
    <source>
        <dbReference type="ARBA" id="ARBA00023136"/>
    </source>
</evidence>
<keyword evidence="7 11" id="KW-1133">Transmembrane helix</keyword>
<dbReference type="Pfam" id="PF18075">
    <property type="entry name" value="FtsX_ECD"/>
    <property type="match status" value="1"/>
</dbReference>
<feature type="transmembrane region" description="Helical" evidence="11">
    <location>
        <begin position="218"/>
        <end position="247"/>
    </location>
</feature>
<evidence type="ECO:0000256" key="11">
    <source>
        <dbReference type="SAM" id="Phobius"/>
    </source>
</evidence>
<evidence type="ECO:0000313" key="14">
    <source>
        <dbReference type="EMBL" id="GKX30456.1"/>
    </source>
</evidence>
<evidence type="ECO:0000256" key="7">
    <source>
        <dbReference type="ARBA" id="ARBA00022989"/>
    </source>
</evidence>
<dbReference type="NCBIfam" id="NF038347">
    <property type="entry name" value="FtsX_Gpos"/>
    <property type="match status" value="1"/>
</dbReference>
<evidence type="ECO:0000256" key="6">
    <source>
        <dbReference type="ARBA" id="ARBA00022692"/>
    </source>
</evidence>
<evidence type="ECO:0000256" key="2">
    <source>
        <dbReference type="ARBA" id="ARBA00007379"/>
    </source>
</evidence>
<feature type="transmembrane region" description="Helical" evidence="11">
    <location>
        <begin position="21"/>
        <end position="44"/>
    </location>
</feature>
<dbReference type="Pfam" id="PF02687">
    <property type="entry name" value="FtsX"/>
    <property type="match status" value="1"/>
</dbReference>
<dbReference type="PANTHER" id="PTHR47755">
    <property type="entry name" value="CELL DIVISION PROTEIN FTSX"/>
    <property type="match status" value="1"/>
</dbReference>
<evidence type="ECO:0000256" key="5">
    <source>
        <dbReference type="ARBA" id="ARBA00022618"/>
    </source>
</evidence>
<dbReference type="InterPro" id="IPR004513">
    <property type="entry name" value="FtsX"/>
</dbReference>
<reference evidence="14" key="1">
    <citation type="submission" date="2022-06" db="EMBL/GenBank/DDBJ databases">
        <title>Vallitalea longa sp. nov., an anaerobic bacterium isolated from marine sediment.</title>
        <authorList>
            <person name="Hirano S."/>
            <person name="Terahara T."/>
            <person name="Mori K."/>
            <person name="Hamada M."/>
            <person name="Matsumoto R."/>
            <person name="Kobayashi T."/>
        </authorList>
    </citation>
    <scope>NUCLEOTIDE SEQUENCE</scope>
    <source>
        <strain evidence="14">SH18-1</strain>
    </source>
</reference>
<comment type="caution">
    <text evidence="14">The sequence shown here is derived from an EMBL/GenBank/DDBJ whole genome shotgun (WGS) entry which is preliminary data.</text>
</comment>
<sequence length="303" mass="34320">MKLRTVDYCFKQGVINLFKNRLMSIASIGTIAACLFIVGIFYIVAANVGYTLQEAESNLGIAVFLKEDITDAEIKNIEAMVSKREEVKSIEYISPEQAWNDLKDTVYKDNKNLLVGFDGENNPLKDSDNFQVKINDIEKQEALVQYIQTLKGVRFVKQEKDITEVIKGFNNFINYMSIVLIIILIFISVFLISNTVRIAISVRKNEINIMKYLGAKDFFIKFPFIIEGMLIGAVGAIIPLAIIYFLYDYVISKINVKFIVINQFLSFMDVGQIYSILIPLSLVIGIGIGIVGSRITIRKHLRV</sequence>
<evidence type="ECO:0000259" key="12">
    <source>
        <dbReference type="Pfam" id="PF02687"/>
    </source>
</evidence>
<comment type="subcellular location">
    <subcellularLocation>
        <location evidence="1">Cell membrane</location>
        <topology evidence="1">Multi-pass membrane protein</topology>
    </subcellularLocation>
</comment>
<evidence type="ECO:0000259" key="13">
    <source>
        <dbReference type="Pfam" id="PF18075"/>
    </source>
</evidence>
<evidence type="ECO:0000313" key="15">
    <source>
        <dbReference type="Proteomes" id="UP001144256"/>
    </source>
</evidence>
<feature type="transmembrane region" description="Helical" evidence="11">
    <location>
        <begin position="172"/>
        <end position="197"/>
    </location>
</feature>
<dbReference type="GO" id="GO:0051301">
    <property type="term" value="P:cell division"/>
    <property type="evidence" value="ECO:0007669"/>
    <property type="project" value="UniProtKB-KW"/>
</dbReference>
<evidence type="ECO:0000256" key="1">
    <source>
        <dbReference type="ARBA" id="ARBA00004651"/>
    </source>
</evidence>
<feature type="transmembrane region" description="Helical" evidence="11">
    <location>
        <begin position="273"/>
        <end position="292"/>
    </location>
</feature>
<keyword evidence="15" id="KW-1185">Reference proteome</keyword>
<dbReference type="InterPro" id="IPR058204">
    <property type="entry name" value="FtsX_firmicutes-type"/>
</dbReference>
<dbReference type="PROSITE" id="PS51257">
    <property type="entry name" value="PROKAR_LIPOPROTEIN"/>
    <property type="match status" value="1"/>
</dbReference>
<comment type="similarity">
    <text evidence="2 10">Belongs to the ABC-4 integral membrane protein family. FtsX subfamily.</text>
</comment>
<organism evidence="14 15">
    <name type="scientific">Vallitalea longa</name>
    <dbReference type="NCBI Taxonomy" id="2936439"/>
    <lineage>
        <taxon>Bacteria</taxon>
        <taxon>Bacillati</taxon>
        <taxon>Bacillota</taxon>
        <taxon>Clostridia</taxon>
        <taxon>Lachnospirales</taxon>
        <taxon>Vallitaleaceae</taxon>
        <taxon>Vallitalea</taxon>
    </lineage>
</organism>
<keyword evidence="9 10" id="KW-0131">Cell cycle</keyword>
<comment type="function">
    <text evidence="10">Part of the ABC transporter FtsEX involved in asymmetric cellular division facilitating the initiation of sporulation.</text>
</comment>
<dbReference type="InterPro" id="IPR003838">
    <property type="entry name" value="ABC3_permease_C"/>
</dbReference>
<dbReference type="EMBL" id="BRLB01000009">
    <property type="protein sequence ID" value="GKX30456.1"/>
    <property type="molecule type" value="Genomic_DNA"/>
</dbReference>
<protein>
    <recommendedName>
        <fullName evidence="3 10">Cell division protein FtsX</fullName>
    </recommendedName>
</protein>
<dbReference type="AlphaFoldDB" id="A0A9W5YD33"/>
<dbReference type="PANTHER" id="PTHR47755:SF1">
    <property type="entry name" value="CELL DIVISION PROTEIN FTSX"/>
    <property type="match status" value="1"/>
</dbReference>
<evidence type="ECO:0000256" key="4">
    <source>
        <dbReference type="ARBA" id="ARBA00022475"/>
    </source>
</evidence>
<keyword evidence="5 10" id="KW-0132">Cell division</keyword>
<feature type="domain" description="ABC3 transporter permease C-terminal" evidence="12">
    <location>
        <begin position="178"/>
        <end position="293"/>
    </location>
</feature>
<evidence type="ECO:0000256" key="10">
    <source>
        <dbReference type="PIRNR" id="PIRNR003097"/>
    </source>
</evidence>
<keyword evidence="4 10" id="KW-1003">Cell membrane</keyword>
<name>A0A9W5YD33_9FIRM</name>